<evidence type="ECO:0000313" key="7">
    <source>
        <dbReference type="Proteomes" id="UP001623384"/>
    </source>
</evidence>
<reference evidence="6 7" key="1">
    <citation type="submission" date="2024-03" db="EMBL/GenBank/DDBJ databases">
        <title>Rhodococcus navarretei sp. nov. and Pseudarthrobacter quantumdoti sp. nov., two new species with the ability to biosynthesize Quantum Dots isolated from soil samples at Union Glacier, Antarctica.</title>
        <authorList>
            <person name="Vargas M."/>
        </authorList>
    </citation>
    <scope>NUCLEOTIDE SEQUENCE [LARGE SCALE GENOMIC DNA]</scope>
    <source>
        <strain evidence="6 7">RC-2-3</strain>
    </source>
</reference>
<keyword evidence="7" id="KW-1185">Reference proteome</keyword>
<dbReference type="RefSeq" id="WP_406634642.1">
    <property type="nucleotide sequence ID" value="NZ_CP148033.1"/>
</dbReference>
<evidence type="ECO:0000259" key="5">
    <source>
        <dbReference type="PROSITE" id="PS50932"/>
    </source>
</evidence>
<evidence type="ECO:0000256" key="3">
    <source>
        <dbReference type="ARBA" id="ARBA00023163"/>
    </source>
</evidence>
<dbReference type="CDD" id="cd01392">
    <property type="entry name" value="HTH_LacI"/>
    <property type="match status" value="1"/>
</dbReference>
<feature type="domain" description="HTH lacI-type" evidence="5">
    <location>
        <begin position="10"/>
        <end position="64"/>
    </location>
</feature>
<accession>A0ABZ2R9E9</accession>
<proteinExistence type="predicted"/>
<evidence type="ECO:0000256" key="2">
    <source>
        <dbReference type="ARBA" id="ARBA00023125"/>
    </source>
</evidence>
<keyword evidence="2 6" id="KW-0238">DNA-binding</keyword>
<keyword evidence="3" id="KW-0804">Transcription</keyword>
<organism evidence="6 7">
    <name type="scientific">Pseudarthrobacter quantipunctorum</name>
    <dbReference type="NCBI Taxonomy" id="3128980"/>
    <lineage>
        <taxon>Bacteria</taxon>
        <taxon>Bacillati</taxon>
        <taxon>Actinomycetota</taxon>
        <taxon>Actinomycetes</taxon>
        <taxon>Micrococcales</taxon>
        <taxon>Micrococcaceae</taxon>
        <taxon>Pseudarthrobacter</taxon>
    </lineage>
</organism>
<dbReference type="InterPro" id="IPR028082">
    <property type="entry name" value="Peripla_BP_I"/>
</dbReference>
<dbReference type="GO" id="GO:0003677">
    <property type="term" value="F:DNA binding"/>
    <property type="evidence" value="ECO:0007669"/>
    <property type="project" value="UniProtKB-KW"/>
</dbReference>
<dbReference type="InterPro" id="IPR046335">
    <property type="entry name" value="LacI/GalR-like_sensor"/>
</dbReference>
<dbReference type="CDD" id="cd01574">
    <property type="entry name" value="PBP1_LacI"/>
    <property type="match status" value="1"/>
</dbReference>
<dbReference type="Gene3D" id="3.40.50.2300">
    <property type="match status" value="2"/>
</dbReference>
<dbReference type="PANTHER" id="PTHR30146">
    <property type="entry name" value="LACI-RELATED TRANSCRIPTIONAL REPRESSOR"/>
    <property type="match status" value="1"/>
</dbReference>
<evidence type="ECO:0000313" key="6">
    <source>
        <dbReference type="EMBL" id="WXK92750.1"/>
    </source>
</evidence>
<dbReference type="PANTHER" id="PTHR30146:SF109">
    <property type="entry name" value="HTH-TYPE TRANSCRIPTIONAL REGULATOR GALS"/>
    <property type="match status" value="1"/>
</dbReference>
<dbReference type="EMBL" id="CP148033">
    <property type="protein sequence ID" value="WXK92750.1"/>
    <property type="molecule type" value="Genomic_DNA"/>
</dbReference>
<keyword evidence="1" id="KW-0805">Transcription regulation</keyword>
<dbReference type="Gene3D" id="1.10.260.40">
    <property type="entry name" value="lambda repressor-like DNA-binding domains"/>
    <property type="match status" value="1"/>
</dbReference>
<name>A0ABZ2R9E9_9MICC</name>
<dbReference type="Pfam" id="PF13377">
    <property type="entry name" value="Peripla_BP_3"/>
    <property type="match status" value="1"/>
</dbReference>
<gene>
    <name evidence="6" type="ORF">WHH00_17040</name>
</gene>
<dbReference type="Pfam" id="PF00356">
    <property type="entry name" value="LacI"/>
    <property type="match status" value="1"/>
</dbReference>
<dbReference type="SUPFAM" id="SSF47413">
    <property type="entry name" value="lambda repressor-like DNA-binding domains"/>
    <property type="match status" value="1"/>
</dbReference>
<dbReference type="Proteomes" id="UP001623384">
    <property type="component" value="Chromosome"/>
</dbReference>
<dbReference type="SMART" id="SM00354">
    <property type="entry name" value="HTH_LACI"/>
    <property type="match status" value="1"/>
</dbReference>
<protein>
    <submittedName>
        <fullName evidence="6">LacI family DNA-binding transcriptional regulator</fullName>
    </submittedName>
</protein>
<feature type="region of interest" description="Disordered" evidence="4">
    <location>
        <begin position="333"/>
        <end position="353"/>
    </location>
</feature>
<dbReference type="PROSITE" id="PS00356">
    <property type="entry name" value="HTH_LACI_1"/>
    <property type="match status" value="1"/>
</dbReference>
<sequence>MAKSNKGRMPRLEDVADRAGVSHQTVSRVINNHPNVSKATRTKVEAAIAELGYRRNTAARSLVTRRSQTIGVLASELSQYGPANTLLGVEQAARNAGYFVSIAALREVSRDAIADAASHFMDQAVDGIAVLVPHSDTLLALDEMRLPVPVVTVGSLGNSNVSGAMVDQRRGAQLAVEHLIGEGHRRIGHLAGPQDWIDGSERAEGWREALLGAGLTDDLLLQGDWSAGSGYAAGRKLAADRSATAIFVGNDQMALGMLRAFAEAGVRVPDDVSVVGFDDQPESGYFTPPLTTVRQDFEELGRRCMDIMLKEIEAGAAVSSIVVTPELVLRASTAPPGGQAPPVGKASPVDAAP</sequence>
<evidence type="ECO:0000256" key="1">
    <source>
        <dbReference type="ARBA" id="ARBA00023015"/>
    </source>
</evidence>
<dbReference type="InterPro" id="IPR000843">
    <property type="entry name" value="HTH_LacI"/>
</dbReference>
<dbReference type="SUPFAM" id="SSF53822">
    <property type="entry name" value="Periplasmic binding protein-like I"/>
    <property type="match status" value="1"/>
</dbReference>
<dbReference type="PROSITE" id="PS50932">
    <property type="entry name" value="HTH_LACI_2"/>
    <property type="match status" value="1"/>
</dbReference>
<evidence type="ECO:0000256" key="4">
    <source>
        <dbReference type="SAM" id="MobiDB-lite"/>
    </source>
</evidence>
<dbReference type="InterPro" id="IPR010982">
    <property type="entry name" value="Lambda_DNA-bd_dom_sf"/>
</dbReference>